<dbReference type="EMBL" id="PDLN01000003">
    <property type="protein sequence ID" value="RDW90946.1"/>
    <property type="molecule type" value="Genomic_DNA"/>
</dbReference>
<evidence type="ECO:0000313" key="3">
    <source>
        <dbReference type="Proteomes" id="UP000256328"/>
    </source>
</evidence>
<accession>A0A3D8SXB3</accession>
<sequence length="773" mass="87004">MQQSSPLWQVVEDIYGPESMGQGYTRPFSSFYRLAVHFNATIIAVEKTTLAQSMSLSATQTRSFWILWRWWNTYSHACLIPSGGATDEDLHVYLVDGMRYQLSIESNYFQQGLSLFEREFNDSQAMFDSKVLESRREEMAVQSACQHIALGCYAQLGRNIADDCNFSLHPADLLAPKSDGAFENGRMILQDRDLSGLDPRCSTGASIIACPWLGDTPGLPFYLWDVAAREVVEVSSLPPDVAYTAISHTWGRWPKDAPIWVPGVTEWLVPQNEVFDVLNLPSILAKVPTTTPYIWFDLVCIPQNGSPRATQEIARQAEIFRHAKHAIIWLNRIDSWEGLEAALEWMSLVYLGIGSPKDAKTPELATKLFADYPYAPGVSRQSMEVTGWFSSLWTLQEICLRPDMWLCNSDWTLLQVGNGIPVAFNSIVALTQECAQVLQERISLEGLAENYPGMTTKPQFNVTTALIDPEKKFASLIKFEKYQRGFLELMELFDRTGIKDLHIIKRDTILLLGSERYSKDSRAEAIMSVLGARDWNLSLPPQINPNTDNENLVLGQYPLDFVQYVARALGATFFNSLSACSCHLDFVEIITSAPESSKGCLLPFTQKTFAPNSAVSLAQKFLLNWTFLEELHNPTVQTWKVQTSGSVYISEAAIIASTRDSEDEEIIANVWLTYDAGKYDENDPRFSETDTGMGRYKTVNLKKLVKEYYPFSNNYAVELLTSNGSSRGILLKEVRRNSIELVKIGNYITSGLPLSVRQNRCHAIANQVDWTVV</sequence>
<dbReference type="Proteomes" id="UP000256328">
    <property type="component" value="Unassembled WGS sequence"/>
</dbReference>
<protein>
    <recommendedName>
        <fullName evidence="1">Heterokaryon incompatibility domain-containing protein</fullName>
    </recommendedName>
</protein>
<feature type="domain" description="Heterokaryon incompatibility" evidence="1">
    <location>
        <begin position="243"/>
        <end position="397"/>
    </location>
</feature>
<reference evidence="2 3" key="1">
    <citation type="journal article" date="2018" name="IMA Fungus">
        <title>IMA Genome-F 9: Draft genome sequence of Annulohypoxylon stygium, Aspergillus mulundensis, Berkeleyomyces basicola (syn. Thielaviopsis basicola), Ceratocystis smalleyi, two Cercospora beticola strains, Coleophoma cylindrospora, Fusarium fracticaudum, Phialophora cf. hyalina, and Morchella septimelata.</title>
        <authorList>
            <person name="Wingfield B.D."/>
            <person name="Bills G.F."/>
            <person name="Dong Y."/>
            <person name="Huang W."/>
            <person name="Nel W.J."/>
            <person name="Swalarsk-Parry B.S."/>
            <person name="Vaghefi N."/>
            <person name="Wilken P.M."/>
            <person name="An Z."/>
            <person name="de Beer Z.W."/>
            <person name="De Vos L."/>
            <person name="Chen L."/>
            <person name="Duong T.A."/>
            <person name="Gao Y."/>
            <person name="Hammerbacher A."/>
            <person name="Kikkert J.R."/>
            <person name="Li Y."/>
            <person name="Li H."/>
            <person name="Li K."/>
            <person name="Li Q."/>
            <person name="Liu X."/>
            <person name="Ma X."/>
            <person name="Naidoo K."/>
            <person name="Pethybridge S.J."/>
            <person name="Sun J."/>
            <person name="Steenkamp E.T."/>
            <person name="van der Nest M.A."/>
            <person name="van Wyk S."/>
            <person name="Wingfield M.J."/>
            <person name="Xiong C."/>
            <person name="Yue Q."/>
            <person name="Zhang X."/>
        </authorList>
    </citation>
    <scope>NUCLEOTIDE SEQUENCE [LARGE SCALE GENOMIC DNA]</scope>
    <source>
        <strain evidence="2 3">BP5796</strain>
    </source>
</reference>
<dbReference type="InterPro" id="IPR052895">
    <property type="entry name" value="HetReg/Transcr_Mod"/>
</dbReference>
<keyword evidence="3" id="KW-1185">Reference proteome</keyword>
<dbReference type="InterPro" id="IPR010730">
    <property type="entry name" value="HET"/>
</dbReference>
<gene>
    <name evidence="2" type="ORF">BP5796_02111</name>
</gene>
<comment type="caution">
    <text evidence="2">The sequence shown here is derived from an EMBL/GenBank/DDBJ whole genome shotgun (WGS) entry which is preliminary data.</text>
</comment>
<dbReference type="PANTHER" id="PTHR24148:SF64">
    <property type="entry name" value="HETEROKARYON INCOMPATIBILITY DOMAIN-CONTAINING PROTEIN"/>
    <property type="match status" value="1"/>
</dbReference>
<dbReference type="AlphaFoldDB" id="A0A3D8SXB3"/>
<dbReference type="Pfam" id="PF06985">
    <property type="entry name" value="HET"/>
    <property type="match status" value="1"/>
</dbReference>
<evidence type="ECO:0000313" key="2">
    <source>
        <dbReference type="EMBL" id="RDW90946.1"/>
    </source>
</evidence>
<proteinExistence type="predicted"/>
<evidence type="ECO:0000259" key="1">
    <source>
        <dbReference type="Pfam" id="PF06985"/>
    </source>
</evidence>
<dbReference type="OrthoDB" id="3460844at2759"/>
<name>A0A3D8SXB3_9HELO</name>
<dbReference type="PANTHER" id="PTHR24148">
    <property type="entry name" value="ANKYRIN REPEAT DOMAIN-CONTAINING PROTEIN 39 HOMOLOG-RELATED"/>
    <property type="match status" value="1"/>
</dbReference>
<organism evidence="2 3">
    <name type="scientific">Coleophoma crateriformis</name>
    <dbReference type="NCBI Taxonomy" id="565419"/>
    <lineage>
        <taxon>Eukaryota</taxon>
        <taxon>Fungi</taxon>
        <taxon>Dikarya</taxon>
        <taxon>Ascomycota</taxon>
        <taxon>Pezizomycotina</taxon>
        <taxon>Leotiomycetes</taxon>
        <taxon>Helotiales</taxon>
        <taxon>Dermateaceae</taxon>
        <taxon>Coleophoma</taxon>
    </lineage>
</organism>